<feature type="transmembrane region" description="Helical" evidence="10">
    <location>
        <begin position="117"/>
        <end position="137"/>
    </location>
</feature>
<dbReference type="InterPro" id="IPR004648">
    <property type="entry name" value="Oligpept_transpt"/>
</dbReference>
<dbReference type="EMBL" id="GL385401">
    <property type="protein sequence ID" value="EJT70470.1"/>
    <property type="molecule type" value="Genomic_DNA"/>
</dbReference>
<keyword evidence="3" id="KW-0813">Transport</keyword>
<evidence type="ECO:0000256" key="1">
    <source>
        <dbReference type="ARBA" id="ARBA00004141"/>
    </source>
</evidence>
<feature type="transmembrane region" description="Helical" evidence="10">
    <location>
        <begin position="337"/>
        <end position="357"/>
    </location>
</feature>
<keyword evidence="7 10" id="KW-1133">Transmembrane helix</keyword>
<feature type="transmembrane region" description="Helical" evidence="10">
    <location>
        <begin position="441"/>
        <end position="461"/>
    </location>
</feature>
<reference evidence="11" key="3">
    <citation type="submission" date="2010-09" db="EMBL/GenBank/DDBJ databases">
        <title>Annotation of Gaeumannomyces graminis var. tritici R3-111a-1.</title>
        <authorList>
            <consortium name="The Broad Institute Genome Sequencing Platform"/>
            <person name="Ma L.-J."/>
            <person name="Dead R."/>
            <person name="Young S.K."/>
            <person name="Zeng Q."/>
            <person name="Gargeya S."/>
            <person name="Fitzgerald M."/>
            <person name="Haas B."/>
            <person name="Abouelleil A."/>
            <person name="Alvarado L."/>
            <person name="Arachchi H.M."/>
            <person name="Berlin A."/>
            <person name="Brown A."/>
            <person name="Chapman S.B."/>
            <person name="Chen Z."/>
            <person name="Dunbar C."/>
            <person name="Freedman E."/>
            <person name="Gearin G."/>
            <person name="Gellesch M."/>
            <person name="Goldberg J."/>
            <person name="Griggs A."/>
            <person name="Gujja S."/>
            <person name="Heiman D."/>
            <person name="Howarth C."/>
            <person name="Larson L."/>
            <person name="Lui A."/>
            <person name="MacDonald P.J.P."/>
            <person name="Mehta T."/>
            <person name="Montmayeur A."/>
            <person name="Murphy C."/>
            <person name="Neiman D."/>
            <person name="Pearson M."/>
            <person name="Priest M."/>
            <person name="Roberts A."/>
            <person name="Saif S."/>
            <person name="Shea T."/>
            <person name="Shenoy N."/>
            <person name="Sisk P."/>
            <person name="Stolte C."/>
            <person name="Sykes S."/>
            <person name="Yandava C."/>
            <person name="Wortman J."/>
            <person name="Nusbaum C."/>
            <person name="Birren B."/>
        </authorList>
    </citation>
    <scope>NUCLEOTIDE SEQUENCE</scope>
    <source>
        <strain evidence="11">R3-111a-1</strain>
    </source>
</reference>
<accession>J3PDC5</accession>
<reference evidence="13" key="1">
    <citation type="submission" date="2010-07" db="EMBL/GenBank/DDBJ databases">
        <title>The genome sequence of Gaeumannomyces graminis var. tritici strain R3-111a-1.</title>
        <authorList>
            <consortium name="The Broad Institute Genome Sequencing Platform"/>
            <person name="Ma L.-J."/>
            <person name="Dead R."/>
            <person name="Young S."/>
            <person name="Zeng Q."/>
            <person name="Koehrsen M."/>
            <person name="Alvarado L."/>
            <person name="Berlin A."/>
            <person name="Chapman S.B."/>
            <person name="Chen Z."/>
            <person name="Freedman E."/>
            <person name="Gellesch M."/>
            <person name="Goldberg J."/>
            <person name="Griggs A."/>
            <person name="Gujja S."/>
            <person name="Heilman E.R."/>
            <person name="Heiman D."/>
            <person name="Hepburn T."/>
            <person name="Howarth C."/>
            <person name="Jen D."/>
            <person name="Larson L."/>
            <person name="Mehta T."/>
            <person name="Neiman D."/>
            <person name="Pearson M."/>
            <person name="Roberts A."/>
            <person name="Saif S."/>
            <person name="Shea T."/>
            <person name="Shenoy N."/>
            <person name="Sisk P."/>
            <person name="Stolte C."/>
            <person name="Sykes S."/>
            <person name="Walk T."/>
            <person name="White J."/>
            <person name="Yandava C."/>
            <person name="Haas B."/>
            <person name="Nusbaum C."/>
            <person name="Birren B."/>
        </authorList>
    </citation>
    <scope>NUCLEOTIDE SEQUENCE [LARGE SCALE GENOMIC DNA]</scope>
    <source>
        <strain evidence="13">R3-111a-1</strain>
    </source>
</reference>
<feature type="transmembrane region" description="Helical" evidence="10">
    <location>
        <begin position="149"/>
        <end position="166"/>
    </location>
</feature>
<keyword evidence="8 10" id="KW-0472">Membrane</keyword>
<feature type="transmembrane region" description="Helical" evidence="10">
    <location>
        <begin position="249"/>
        <end position="271"/>
    </location>
</feature>
<evidence type="ECO:0008006" key="14">
    <source>
        <dbReference type="Google" id="ProtNLM"/>
    </source>
</evidence>
<gene>
    <name evidence="12" type="primary">20351951</name>
    <name evidence="11" type="ORF">GGTG_11493</name>
</gene>
<feature type="transmembrane region" description="Helical" evidence="10">
    <location>
        <begin position="605"/>
        <end position="630"/>
    </location>
</feature>
<dbReference type="HOGENOM" id="CLU_004965_1_1_1"/>
<dbReference type="EnsemblFungi" id="EJT70470">
    <property type="protein sequence ID" value="EJT70470"/>
    <property type="gene ID" value="GGTG_11493"/>
</dbReference>
<reference evidence="12" key="5">
    <citation type="submission" date="2018-04" db="UniProtKB">
        <authorList>
            <consortium name="EnsemblFungi"/>
        </authorList>
    </citation>
    <scope>IDENTIFICATION</scope>
    <source>
        <strain evidence="12">R3-111a-1</strain>
    </source>
</reference>
<name>J3PDC5_GAET3</name>
<dbReference type="AlphaFoldDB" id="J3PDC5"/>
<dbReference type="eggNOG" id="KOG2262">
    <property type="taxonomic scope" value="Eukaryota"/>
</dbReference>
<keyword evidence="6" id="KW-0653">Protein transport</keyword>
<feature type="region of interest" description="Disordered" evidence="9">
    <location>
        <begin position="1"/>
        <end position="47"/>
    </location>
</feature>
<evidence type="ECO:0000256" key="8">
    <source>
        <dbReference type="ARBA" id="ARBA00023136"/>
    </source>
</evidence>
<evidence type="ECO:0000256" key="9">
    <source>
        <dbReference type="SAM" id="MobiDB-lite"/>
    </source>
</evidence>
<evidence type="ECO:0000256" key="3">
    <source>
        <dbReference type="ARBA" id="ARBA00022448"/>
    </source>
</evidence>
<feature type="transmembrane region" description="Helical" evidence="10">
    <location>
        <begin position="521"/>
        <end position="540"/>
    </location>
</feature>
<dbReference type="GO" id="GO:0035673">
    <property type="term" value="F:oligopeptide transmembrane transporter activity"/>
    <property type="evidence" value="ECO:0007669"/>
    <property type="project" value="InterPro"/>
</dbReference>
<evidence type="ECO:0000256" key="10">
    <source>
        <dbReference type="SAM" id="Phobius"/>
    </source>
</evidence>
<evidence type="ECO:0000256" key="4">
    <source>
        <dbReference type="ARBA" id="ARBA00022692"/>
    </source>
</evidence>
<evidence type="ECO:0000313" key="12">
    <source>
        <dbReference type="EnsemblFungi" id="EJT70470"/>
    </source>
</evidence>
<dbReference type="Proteomes" id="UP000006039">
    <property type="component" value="Unassembled WGS sequence"/>
</dbReference>
<feature type="transmembrane region" description="Helical" evidence="10">
    <location>
        <begin position="364"/>
        <end position="387"/>
    </location>
</feature>
<evidence type="ECO:0000313" key="13">
    <source>
        <dbReference type="Proteomes" id="UP000006039"/>
    </source>
</evidence>
<organism evidence="11">
    <name type="scientific">Gaeumannomyces tritici (strain R3-111a-1)</name>
    <name type="common">Wheat and barley take-all root rot fungus</name>
    <name type="synonym">Gaeumannomyces graminis var. tritici</name>
    <dbReference type="NCBI Taxonomy" id="644352"/>
    <lineage>
        <taxon>Eukaryota</taxon>
        <taxon>Fungi</taxon>
        <taxon>Dikarya</taxon>
        <taxon>Ascomycota</taxon>
        <taxon>Pezizomycotina</taxon>
        <taxon>Sordariomycetes</taxon>
        <taxon>Sordariomycetidae</taxon>
        <taxon>Magnaporthales</taxon>
        <taxon>Magnaporthaceae</taxon>
        <taxon>Gaeumannomyces</taxon>
    </lineage>
</organism>
<evidence type="ECO:0000256" key="2">
    <source>
        <dbReference type="ARBA" id="ARBA00008807"/>
    </source>
</evidence>
<keyword evidence="4 10" id="KW-0812">Transmembrane</keyword>
<protein>
    <recommendedName>
        <fullName evidence="14">Sexual differentiation process protein isp4</fullName>
    </recommendedName>
</protein>
<dbReference type="GO" id="GO:0015031">
    <property type="term" value="P:protein transport"/>
    <property type="evidence" value="ECO:0007669"/>
    <property type="project" value="UniProtKB-KW"/>
</dbReference>
<feature type="transmembrane region" description="Helical" evidence="10">
    <location>
        <begin position="292"/>
        <end position="317"/>
    </location>
</feature>
<dbReference type="GeneID" id="20351951"/>
<feature type="transmembrane region" description="Helical" evidence="10">
    <location>
        <begin position="722"/>
        <end position="738"/>
    </location>
</feature>
<dbReference type="NCBIfam" id="TIGR00727">
    <property type="entry name" value="ISP4_OPT"/>
    <property type="match status" value="1"/>
</dbReference>
<dbReference type="NCBIfam" id="TIGR00728">
    <property type="entry name" value="OPT_sfam"/>
    <property type="match status" value="1"/>
</dbReference>
<dbReference type="RefSeq" id="XP_009227648.1">
    <property type="nucleotide sequence ID" value="XM_009229384.1"/>
</dbReference>
<dbReference type="InterPro" id="IPR004813">
    <property type="entry name" value="OPT"/>
</dbReference>
<evidence type="ECO:0000256" key="6">
    <source>
        <dbReference type="ARBA" id="ARBA00022927"/>
    </source>
</evidence>
<evidence type="ECO:0000256" key="7">
    <source>
        <dbReference type="ARBA" id="ARBA00022989"/>
    </source>
</evidence>
<keyword evidence="5" id="KW-0571">Peptide transport</keyword>
<reference evidence="11" key="2">
    <citation type="submission" date="2010-07" db="EMBL/GenBank/DDBJ databases">
        <authorList>
            <consortium name="The Broad Institute Genome Sequencing Platform"/>
            <consortium name="Broad Institute Genome Sequencing Center for Infectious Disease"/>
            <person name="Ma L.-J."/>
            <person name="Dead R."/>
            <person name="Young S."/>
            <person name="Zeng Q."/>
            <person name="Koehrsen M."/>
            <person name="Alvarado L."/>
            <person name="Berlin A."/>
            <person name="Chapman S.B."/>
            <person name="Chen Z."/>
            <person name="Freedman E."/>
            <person name="Gellesch M."/>
            <person name="Goldberg J."/>
            <person name="Griggs A."/>
            <person name="Gujja S."/>
            <person name="Heilman E.R."/>
            <person name="Heiman D."/>
            <person name="Hepburn T."/>
            <person name="Howarth C."/>
            <person name="Jen D."/>
            <person name="Larson L."/>
            <person name="Mehta T."/>
            <person name="Neiman D."/>
            <person name="Pearson M."/>
            <person name="Roberts A."/>
            <person name="Saif S."/>
            <person name="Shea T."/>
            <person name="Shenoy N."/>
            <person name="Sisk P."/>
            <person name="Stolte C."/>
            <person name="Sykes S."/>
            <person name="Walk T."/>
            <person name="White J."/>
            <person name="Yandava C."/>
            <person name="Haas B."/>
            <person name="Nusbaum C."/>
            <person name="Birren B."/>
        </authorList>
    </citation>
    <scope>NUCLEOTIDE SEQUENCE</scope>
    <source>
        <strain evidence="11">R3-111a-1</strain>
    </source>
</reference>
<feature type="transmembrane region" description="Helical" evidence="10">
    <location>
        <begin position="672"/>
        <end position="693"/>
    </location>
</feature>
<comment type="similarity">
    <text evidence="2">Belongs to the oligopeptide OPT transporter family.</text>
</comment>
<dbReference type="VEuPathDB" id="FungiDB:GGTG_11493"/>
<evidence type="ECO:0000313" key="11">
    <source>
        <dbReference type="EMBL" id="EJT70470.1"/>
    </source>
</evidence>
<dbReference type="FunCoup" id="J3PDC5">
    <property type="interactions" value="96"/>
</dbReference>
<sequence length="815" mass="89205">MEFGFRGRHHEPPGGATPGAASPEGPPESETTGSSSGSSSSSSSNETLAVLRRFEKTHRLDPNLPADELREVDAVLASGNAEKGVEIEQVLVEDNSPYQEVRAAVRNHDIDVPANTIRAWTIGLLLCTLGSGVNVVFSLRSPSVTINTYLIQLVAYPIGLLWDLVFPDHQFDVLGLKFNLKPGRFNFKEHAVITVMFNAAYGGGTLYATDVILAQQHFFGQALDMVWQVLFAATTACLGLGLAGLARRFLVWPAAAIWPSALVGASLIGSLHDRSASDPAETDGWAAGRHRWLLAVAAAAFLWHWLPGWVFQGLTWFCWITWVWPESVVVNKLFGGFSGYGLMPVTLDWSVVAGYLGSPLVPPFHAVANTAAGVLVFFVVTSMGLHFSGHWYADYMPVQSSDAYDNTGRSYEVSFVLDKNLQFDEAEYHTYSPLYFSTQTALSYGLAFAATAAVVVHVALYHGGDLWARLKDGARREDDDVHMRLNRKFREAHDWWYAALLVITAGASFAVVCAWPTSLPWWGFVVCVAVPLIWTVPIGVVQAATGIQLGLSVFTQYLAGYVLPGRPAAVMLFKSYSHLCVSQALSFAHGLKLGHYMKVPPRVLFWSQLVAAAWSAVVQVLVMTWALGAIDGACEETPRNRYVCPGARSAFTASVVWGAIGPRRLFGPGALYASLQWFWLLGAAAPFATWLLARRFPRSLWRYVSMPVFFGGSGFIPPATVYVYLCWALVGTIFNYFIKRRFPGWWARYNYVTSAALDCGLAVAAVVIFFALHMTQADVMVWFGNAEALGTLDMTSRAIKSSLPRGGIFGPGSWS</sequence>
<dbReference type="Pfam" id="PF03169">
    <property type="entry name" value="OPT"/>
    <property type="match status" value="1"/>
</dbReference>
<feature type="transmembrane region" description="Helical" evidence="10">
    <location>
        <begin position="225"/>
        <end position="243"/>
    </location>
</feature>
<dbReference type="OrthoDB" id="9986677at2759"/>
<reference evidence="12" key="4">
    <citation type="journal article" date="2015" name="G3 (Bethesda)">
        <title>Genome sequences of three phytopathogenic species of the Magnaporthaceae family of fungi.</title>
        <authorList>
            <person name="Okagaki L.H."/>
            <person name="Nunes C.C."/>
            <person name="Sailsbery J."/>
            <person name="Clay B."/>
            <person name="Brown D."/>
            <person name="John T."/>
            <person name="Oh Y."/>
            <person name="Young N."/>
            <person name="Fitzgerald M."/>
            <person name="Haas B.J."/>
            <person name="Zeng Q."/>
            <person name="Young S."/>
            <person name="Adiconis X."/>
            <person name="Fan L."/>
            <person name="Levin J.Z."/>
            <person name="Mitchell T.K."/>
            <person name="Okubara P.A."/>
            <person name="Farman M.L."/>
            <person name="Kohn L.M."/>
            <person name="Birren B."/>
            <person name="Ma L.-J."/>
            <person name="Dean R.A."/>
        </authorList>
    </citation>
    <scope>NUCLEOTIDE SEQUENCE</scope>
    <source>
        <strain evidence="12">R3-111a-1</strain>
    </source>
</reference>
<evidence type="ECO:0000256" key="5">
    <source>
        <dbReference type="ARBA" id="ARBA00022856"/>
    </source>
</evidence>
<feature type="transmembrane region" description="Helical" evidence="10">
    <location>
        <begin position="191"/>
        <end position="213"/>
    </location>
</feature>
<comment type="subcellular location">
    <subcellularLocation>
        <location evidence="1">Membrane</location>
        <topology evidence="1">Multi-pass membrane protein</topology>
    </subcellularLocation>
</comment>
<proteinExistence type="inferred from homology"/>
<feature type="compositionally biased region" description="Low complexity" evidence="9">
    <location>
        <begin position="18"/>
        <end position="44"/>
    </location>
</feature>
<keyword evidence="13" id="KW-1185">Reference proteome</keyword>
<feature type="transmembrane region" description="Helical" evidence="10">
    <location>
        <begin position="700"/>
        <end position="716"/>
    </location>
</feature>
<feature type="transmembrane region" description="Helical" evidence="10">
    <location>
        <begin position="750"/>
        <end position="772"/>
    </location>
</feature>
<dbReference type="PANTHER" id="PTHR22601">
    <property type="entry name" value="ISP4 LIKE PROTEIN"/>
    <property type="match status" value="1"/>
</dbReference>
<dbReference type="GO" id="GO:0016020">
    <property type="term" value="C:membrane"/>
    <property type="evidence" value="ECO:0007669"/>
    <property type="project" value="UniProtKB-SubCell"/>
</dbReference>
<feature type="transmembrane region" description="Helical" evidence="10">
    <location>
        <begin position="495"/>
        <end position="515"/>
    </location>
</feature>